<dbReference type="EMBL" id="BSXT01002069">
    <property type="protein sequence ID" value="GMF47032.1"/>
    <property type="molecule type" value="Genomic_DNA"/>
</dbReference>
<protein>
    <submittedName>
        <fullName evidence="2">Unnamed protein product</fullName>
    </submittedName>
</protein>
<feature type="compositionally biased region" description="Polar residues" evidence="1">
    <location>
        <begin position="167"/>
        <end position="185"/>
    </location>
</feature>
<dbReference type="AlphaFoldDB" id="A0A9W6XX24"/>
<gene>
    <name evidence="2" type="ORF">Pfra01_001757700</name>
</gene>
<dbReference type="Proteomes" id="UP001165121">
    <property type="component" value="Unassembled WGS sequence"/>
</dbReference>
<feature type="compositionally biased region" description="Low complexity" evidence="1">
    <location>
        <begin position="186"/>
        <end position="198"/>
    </location>
</feature>
<name>A0A9W6XX24_9STRA</name>
<evidence type="ECO:0000313" key="3">
    <source>
        <dbReference type="Proteomes" id="UP001165121"/>
    </source>
</evidence>
<sequence>MLLNKRWLVSTVRSALENSTYTIEGIAPSPFEVKRVLPAPERPWDSNRKFREAFLIASEIYDTMAGLGMAHYNQAMQYLQEVSARFKKGKFEDPVQLADHMELTQNIDTPPPTQLTRPPLQITRHSQENIVESHEDLVADDDTGGDELLTGLTPGYARTDGDESLTGLASTNADTDTVGETSNVPQQSDQSGTDGSQSCTVGAESEPLQTLSTAA</sequence>
<comment type="caution">
    <text evidence="2">The sequence shown here is derived from an EMBL/GenBank/DDBJ whole genome shotgun (WGS) entry which is preliminary data.</text>
</comment>
<keyword evidence="3" id="KW-1185">Reference proteome</keyword>
<feature type="region of interest" description="Disordered" evidence="1">
    <location>
        <begin position="136"/>
        <end position="215"/>
    </location>
</feature>
<dbReference type="OrthoDB" id="120871at2759"/>
<organism evidence="2 3">
    <name type="scientific">Phytophthora fragariaefolia</name>
    <dbReference type="NCBI Taxonomy" id="1490495"/>
    <lineage>
        <taxon>Eukaryota</taxon>
        <taxon>Sar</taxon>
        <taxon>Stramenopiles</taxon>
        <taxon>Oomycota</taxon>
        <taxon>Peronosporomycetes</taxon>
        <taxon>Peronosporales</taxon>
        <taxon>Peronosporaceae</taxon>
        <taxon>Phytophthora</taxon>
    </lineage>
</organism>
<accession>A0A9W6XX24</accession>
<reference evidence="2" key="1">
    <citation type="submission" date="2023-04" db="EMBL/GenBank/DDBJ databases">
        <title>Phytophthora fragariaefolia NBRC 109709.</title>
        <authorList>
            <person name="Ichikawa N."/>
            <person name="Sato H."/>
            <person name="Tonouchi N."/>
        </authorList>
    </citation>
    <scope>NUCLEOTIDE SEQUENCE</scope>
    <source>
        <strain evidence="2">NBRC 109709</strain>
    </source>
</reference>
<proteinExistence type="predicted"/>
<evidence type="ECO:0000256" key="1">
    <source>
        <dbReference type="SAM" id="MobiDB-lite"/>
    </source>
</evidence>
<evidence type="ECO:0000313" key="2">
    <source>
        <dbReference type="EMBL" id="GMF47032.1"/>
    </source>
</evidence>